<keyword evidence="6" id="KW-0449">Lipoprotein</keyword>
<evidence type="ECO:0000256" key="5">
    <source>
        <dbReference type="ARBA" id="ARBA00023139"/>
    </source>
</evidence>
<evidence type="ECO:0000256" key="7">
    <source>
        <dbReference type="SAM" id="SignalP"/>
    </source>
</evidence>
<comment type="similarity">
    <text evidence="2">Belongs to the NlpA lipoprotein family.</text>
</comment>
<dbReference type="GO" id="GO:0016020">
    <property type="term" value="C:membrane"/>
    <property type="evidence" value="ECO:0007669"/>
    <property type="project" value="UniProtKB-SubCell"/>
</dbReference>
<evidence type="ECO:0008006" key="10">
    <source>
        <dbReference type="Google" id="ProtNLM"/>
    </source>
</evidence>
<sequence length="293" mass="32450">MNASRRHAGTAAVISASALALTSCGLFGGAGDEETITLIVTESAPFQDPTEIVQDLLEEEGWNVEATYVNDWVRPNHAVSDGEFDANYFQHLVYLHQFNQDHDLDLVPIFAVYEAPAGIYSTQHDSLEDLPEGADIAISVDPGNNWRTFRMLAEEGLIEIDEEVPYTQLTQDHVTSNPQNFNFIEMEAQQIPQSLDSVDAGWLVQRMAAENDIAPDSALTFEEDLLTLPITIVVAAPEEFRGTEKAEALQRAYQSPEVQAWFDEYLDGAISTAFDVDIDEAWENVTSEGFATD</sequence>
<dbReference type="Pfam" id="PF03180">
    <property type="entry name" value="Lipoprotein_9"/>
    <property type="match status" value="1"/>
</dbReference>
<proteinExistence type="inferred from homology"/>
<dbReference type="EMBL" id="WRPM01000059">
    <property type="protein sequence ID" value="MVT26316.1"/>
    <property type="molecule type" value="Genomic_DNA"/>
</dbReference>
<keyword evidence="4" id="KW-0472">Membrane</keyword>
<comment type="subcellular location">
    <subcellularLocation>
        <location evidence="1">Membrane</location>
        <topology evidence="1">Lipid-anchor</topology>
    </subcellularLocation>
</comment>
<feature type="chain" id="PRO_5039585918" description="Methionine ABC transporter substrate-binding protein" evidence="7">
    <location>
        <begin position="21"/>
        <end position="293"/>
    </location>
</feature>
<protein>
    <recommendedName>
        <fullName evidence="10">Methionine ABC transporter substrate-binding protein</fullName>
    </recommendedName>
</protein>
<dbReference type="PANTHER" id="PTHR30429">
    <property type="entry name" value="D-METHIONINE-BINDING LIPOPROTEIN METQ"/>
    <property type="match status" value="1"/>
</dbReference>
<name>A0A7K1UIS6_9MICC</name>
<dbReference type="SUPFAM" id="SSF53850">
    <property type="entry name" value="Periplasmic binding protein-like II"/>
    <property type="match status" value="1"/>
</dbReference>
<dbReference type="AlphaFoldDB" id="A0A7K1UIS6"/>
<dbReference type="Gene3D" id="3.40.190.10">
    <property type="entry name" value="Periplasmic binding protein-like II"/>
    <property type="match status" value="2"/>
</dbReference>
<organism evidence="8 9">
    <name type="scientific">Nesterenkonia alkaliphila</name>
    <dbReference type="NCBI Taxonomy" id="1463631"/>
    <lineage>
        <taxon>Bacteria</taxon>
        <taxon>Bacillati</taxon>
        <taxon>Actinomycetota</taxon>
        <taxon>Actinomycetes</taxon>
        <taxon>Micrococcales</taxon>
        <taxon>Micrococcaceae</taxon>
        <taxon>Nesterenkonia</taxon>
    </lineage>
</organism>
<evidence type="ECO:0000256" key="6">
    <source>
        <dbReference type="ARBA" id="ARBA00023288"/>
    </source>
</evidence>
<reference evidence="8 9" key="1">
    <citation type="submission" date="2019-12" db="EMBL/GenBank/DDBJ databases">
        <title>Nesterenkonia muleiensis sp. nov., a novel actinobacterium isolated from sap of Populus euphratica.</title>
        <authorList>
            <person name="Wang R."/>
        </authorList>
    </citation>
    <scope>NUCLEOTIDE SEQUENCE [LARGE SCALE GENOMIC DNA]</scope>
    <source>
        <strain evidence="8 9">F10</strain>
    </source>
</reference>
<keyword evidence="5" id="KW-0564">Palmitate</keyword>
<evidence type="ECO:0000256" key="4">
    <source>
        <dbReference type="ARBA" id="ARBA00023136"/>
    </source>
</evidence>
<evidence type="ECO:0000256" key="2">
    <source>
        <dbReference type="ARBA" id="ARBA00008973"/>
    </source>
</evidence>
<evidence type="ECO:0000313" key="9">
    <source>
        <dbReference type="Proteomes" id="UP000460157"/>
    </source>
</evidence>
<dbReference type="RefSeq" id="WP_157323151.1">
    <property type="nucleotide sequence ID" value="NZ_BMFX01000011.1"/>
</dbReference>
<keyword evidence="3 7" id="KW-0732">Signal</keyword>
<feature type="signal peptide" evidence="7">
    <location>
        <begin position="1"/>
        <end position="20"/>
    </location>
</feature>
<evidence type="ECO:0000256" key="3">
    <source>
        <dbReference type="ARBA" id="ARBA00022729"/>
    </source>
</evidence>
<keyword evidence="9" id="KW-1185">Reference proteome</keyword>
<gene>
    <name evidence="8" type="ORF">GNZ21_08095</name>
</gene>
<dbReference type="Proteomes" id="UP000460157">
    <property type="component" value="Unassembled WGS sequence"/>
</dbReference>
<accession>A0A7K1UIS6</accession>
<dbReference type="InterPro" id="IPR004872">
    <property type="entry name" value="Lipoprotein_NlpA"/>
</dbReference>
<evidence type="ECO:0000313" key="8">
    <source>
        <dbReference type="EMBL" id="MVT26316.1"/>
    </source>
</evidence>
<dbReference type="PROSITE" id="PS51257">
    <property type="entry name" value="PROKAR_LIPOPROTEIN"/>
    <property type="match status" value="1"/>
</dbReference>
<evidence type="ECO:0000256" key="1">
    <source>
        <dbReference type="ARBA" id="ARBA00004635"/>
    </source>
</evidence>
<dbReference type="OrthoDB" id="9812878at2"/>
<comment type="caution">
    <text evidence="8">The sequence shown here is derived from an EMBL/GenBank/DDBJ whole genome shotgun (WGS) entry which is preliminary data.</text>
</comment>
<dbReference type="PANTHER" id="PTHR30429:SF0">
    <property type="entry name" value="METHIONINE-BINDING LIPOPROTEIN METQ"/>
    <property type="match status" value="1"/>
</dbReference>